<dbReference type="InterPro" id="IPR021109">
    <property type="entry name" value="Peptidase_aspartic_dom_sf"/>
</dbReference>
<feature type="domain" description="Peptidase A1" evidence="6">
    <location>
        <begin position="928"/>
        <end position="1159"/>
    </location>
</feature>
<dbReference type="OrthoDB" id="2274698at2759"/>
<evidence type="ECO:0000256" key="2">
    <source>
        <dbReference type="ARBA" id="ARBA00022692"/>
    </source>
</evidence>
<dbReference type="Gene3D" id="2.40.70.10">
    <property type="entry name" value="Acid Proteases"/>
    <property type="match status" value="1"/>
</dbReference>
<dbReference type="Proteomes" id="UP000800036">
    <property type="component" value="Unassembled WGS sequence"/>
</dbReference>
<dbReference type="InterPro" id="IPR018823">
    <property type="entry name" value="ArAE_2_N"/>
</dbReference>
<evidence type="ECO:0000256" key="3">
    <source>
        <dbReference type="ARBA" id="ARBA00022989"/>
    </source>
</evidence>
<dbReference type="Pfam" id="PF13515">
    <property type="entry name" value="FUSC_2"/>
    <property type="match status" value="1"/>
</dbReference>
<feature type="transmembrane region" description="Helical" evidence="5">
    <location>
        <begin position="217"/>
        <end position="234"/>
    </location>
</feature>
<dbReference type="InterPro" id="IPR049453">
    <property type="entry name" value="Memb_transporter_dom"/>
</dbReference>
<evidence type="ECO:0000256" key="5">
    <source>
        <dbReference type="SAM" id="Phobius"/>
    </source>
</evidence>
<name>A0A6A5UZ84_9PLEO</name>
<feature type="domain" description="Putative ER transporter 6TM N-terminal" evidence="7">
    <location>
        <begin position="27"/>
        <end position="103"/>
    </location>
</feature>
<dbReference type="PANTHER" id="PTHR37994:SF4">
    <property type="entry name" value="ER TRANSPORTER 6TM N-TERMINAL DOMAIN-CONTAINING PROTEIN-RELATED"/>
    <property type="match status" value="1"/>
</dbReference>
<keyword evidence="3 5" id="KW-1133">Transmembrane helix</keyword>
<organism evidence="9 10">
    <name type="scientific">Bimuria novae-zelandiae CBS 107.79</name>
    <dbReference type="NCBI Taxonomy" id="1447943"/>
    <lineage>
        <taxon>Eukaryota</taxon>
        <taxon>Fungi</taxon>
        <taxon>Dikarya</taxon>
        <taxon>Ascomycota</taxon>
        <taxon>Pezizomycotina</taxon>
        <taxon>Dothideomycetes</taxon>
        <taxon>Pleosporomycetidae</taxon>
        <taxon>Pleosporales</taxon>
        <taxon>Massarineae</taxon>
        <taxon>Didymosphaeriaceae</taxon>
        <taxon>Bimuria</taxon>
    </lineage>
</organism>
<gene>
    <name evidence="9" type="ORF">BU23DRAFT_656545</name>
</gene>
<feature type="transmembrane region" description="Helical" evidence="5">
    <location>
        <begin position="363"/>
        <end position="379"/>
    </location>
</feature>
<feature type="domain" description="Integral membrane bound transporter" evidence="8">
    <location>
        <begin position="356"/>
        <end position="494"/>
    </location>
</feature>
<dbReference type="SUPFAM" id="SSF50630">
    <property type="entry name" value="Acid proteases"/>
    <property type="match status" value="1"/>
</dbReference>
<feature type="transmembrane region" description="Helical" evidence="5">
    <location>
        <begin position="334"/>
        <end position="351"/>
    </location>
</feature>
<feature type="transmembrane region" description="Helical" evidence="5">
    <location>
        <begin position="412"/>
        <end position="428"/>
    </location>
</feature>
<keyword evidence="2 5" id="KW-0812">Transmembrane</keyword>
<evidence type="ECO:0000259" key="7">
    <source>
        <dbReference type="Pfam" id="PF10337"/>
    </source>
</evidence>
<evidence type="ECO:0000256" key="1">
    <source>
        <dbReference type="ARBA" id="ARBA00004141"/>
    </source>
</evidence>
<reference evidence="9" key="1">
    <citation type="journal article" date="2020" name="Stud. Mycol.">
        <title>101 Dothideomycetes genomes: a test case for predicting lifestyles and emergence of pathogens.</title>
        <authorList>
            <person name="Haridas S."/>
            <person name="Albert R."/>
            <person name="Binder M."/>
            <person name="Bloem J."/>
            <person name="Labutti K."/>
            <person name="Salamov A."/>
            <person name="Andreopoulos B."/>
            <person name="Baker S."/>
            <person name="Barry K."/>
            <person name="Bills G."/>
            <person name="Bluhm B."/>
            <person name="Cannon C."/>
            <person name="Castanera R."/>
            <person name="Culley D."/>
            <person name="Daum C."/>
            <person name="Ezra D."/>
            <person name="Gonzalez J."/>
            <person name="Henrissat B."/>
            <person name="Kuo A."/>
            <person name="Liang C."/>
            <person name="Lipzen A."/>
            <person name="Lutzoni F."/>
            <person name="Magnuson J."/>
            <person name="Mondo S."/>
            <person name="Nolan M."/>
            <person name="Ohm R."/>
            <person name="Pangilinan J."/>
            <person name="Park H.-J."/>
            <person name="Ramirez L."/>
            <person name="Alfaro M."/>
            <person name="Sun H."/>
            <person name="Tritt A."/>
            <person name="Yoshinaga Y."/>
            <person name="Zwiers L.-H."/>
            <person name="Turgeon B."/>
            <person name="Goodwin S."/>
            <person name="Spatafora J."/>
            <person name="Crous P."/>
            <person name="Grigoriev I."/>
        </authorList>
    </citation>
    <scope>NUCLEOTIDE SEQUENCE</scope>
    <source>
        <strain evidence="9">CBS 107.79</strain>
    </source>
</reference>
<dbReference type="InterPro" id="IPR033121">
    <property type="entry name" value="PEPTIDASE_A1"/>
</dbReference>
<evidence type="ECO:0000313" key="9">
    <source>
        <dbReference type="EMBL" id="KAF1968166.1"/>
    </source>
</evidence>
<accession>A0A6A5UZ84</accession>
<evidence type="ECO:0000259" key="6">
    <source>
        <dbReference type="Pfam" id="PF00026"/>
    </source>
</evidence>
<proteinExistence type="predicted"/>
<protein>
    <submittedName>
        <fullName evidence="9">Uncharacterized protein</fullName>
    </submittedName>
</protein>
<evidence type="ECO:0000259" key="8">
    <source>
        <dbReference type="Pfam" id="PF13515"/>
    </source>
</evidence>
<dbReference type="Pfam" id="PF00026">
    <property type="entry name" value="Asp"/>
    <property type="match status" value="1"/>
</dbReference>
<feature type="transmembrane region" description="Helical" evidence="5">
    <location>
        <begin position="385"/>
        <end position="405"/>
    </location>
</feature>
<dbReference type="PANTHER" id="PTHR37994">
    <property type="entry name" value="ARAE_2_N DOMAIN-CONTAINING PROTEIN-RELATED"/>
    <property type="match status" value="1"/>
</dbReference>
<dbReference type="Pfam" id="PF10337">
    <property type="entry name" value="ArAE_2_N"/>
    <property type="match status" value="1"/>
</dbReference>
<feature type="transmembrane region" description="Helical" evidence="5">
    <location>
        <begin position="474"/>
        <end position="497"/>
    </location>
</feature>
<dbReference type="EMBL" id="ML976723">
    <property type="protein sequence ID" value="KAF1968166.1"/>
    <property type="molecule type" value="Genomic_DNA"/>
</dbReference>
<feature type="transmembrane region" description="Helical" evidence="5">
    <location>
        <begin position="434"/>
        <end position="453"/>
    </location>
</feature>
<sequence length="1917" mass="215479">MFRQMTYVDEPDDGHEAKKEKIRPDIQAVKVVTVAITQIHGKLNVDLPFAKREVAYGKLTPDDYESIFKNLREIMMPLLGVTSIIDIFERLLDLNGWEKEKDEDDKKQNMLDTMEQGLEHILLRLQLQKPLKKKKGADATDAEAKGDMVKRGDKKFAAHFEKMSNEFYASRDNILHHWLEWKGIKAEENFFGKEMDPKIDEIKLRDMESKHREQRQLFLALYIIFLLHSISVAIRDFVKWADEHDQSTAKKRLITLGKKRFKKWVVSLFSSQDSNEDDETTNVGLNRTSAVVHMGEAYNRRKDPDHLEPQNAWEKFGELLRKILCFLGSSESAFGFRVACATMSIGVIAYLADTQQWFTRQRLVWAMLMVALGMIPTTGLSMYNFFWRIFGTLIAMLAAWLVWYIPDQKTPGILVILYLFVSAGHWVPLKRMDLLIAGLISMITCVMIVGYELQVRKLGVEVATSNGQPYYKAIVLGPYRLACVTGGIGVAFFWTFFPYPITEHSTLRARLGGALYLSANLYSIMHETVIARIRGDGGDLEDKVNPSHQLLKARNKVFAKQMLTLQALRQHSAMVNYEFPLGGKFPKEEYDAIIEHHHKLCRPHRPRLPHLHPPLPPRTHPYPSLTTDPTRLHWFRSFRRVIATSNPTSHEITSLLSLLSSSVLNAQRLPPYLSPPTSYMLYAKLEDVDRDILSLKHIGEPGWHVVEGASEETLVRSGSGVTGRSLVEIEWYGCTDASFSARVLGLAIGPHCATPCVPMPLLYMKIAHSHSKIMDLISSLTLILWRFSLWFTATPVPETPFAGTSLMQTNLTAPIILNGTSTFDSADGRWSTFPIFVGPDTSDTVAGRSYNVQVSTSSSYLDLYLKPSCKPRVDGSCRSDSFDGLVLRWKFSWDPFTKQFIKDYTHQPLTQLSSQPERLGLGVSGDGKSFLENLRVQKAIPSLSYGYTAGAYYRYSNGYPGSLVLGGYDDSRLSNNNTSYDMSPESNDLVVNVMSMEYSASETRVSLMSEETLDSFNATIDSTDPYLHMPGTICDRIAEYFHLDYHANENIYSINKAAHESNIKSNSTLTIQVGRTQMRSLVSDNVTFRIFSKNFTEFTLPYAAFQSIRMLPTTYDTTMYHRYFPLKRGVNGKFILGRTFLQEAYVIVDYERRSFTVAQTAFSEATSRPQIVPIVHHSVVPLRDVSILRSLHIIKKVLSASALKTCILSMSTGILIWKIWRHFRTTRQEMGGPQKFGSAYPTFDGFEGTGCRTDQEVSDSFNRRSEGSWQSTLIPEDAQNHDIYEWKKDLLDLPAASGTHALPLQVRFKSSYDAQVTSKKESCPLRQLSQLLVVIEHSDRRSGLSETHLFTCKEYVLQRWGSEGMETLNALQNLVELFFTTGSSVSYDANFHSIRLDQKSSLLDLEISFNQYSPHSCTVIEALDFLWAAAHSPQQHSTSLQSRCCKKTCTNDKKDGLLLEFSQLQRNLSESNRNCWLNLFHKCTIIIQEAYIPTTCAVGKGLEISFEMMVSLSGAEYPVLVDGGLVLVGYQTVLVPIEIHEEYVQFHLEVNKDGQINPFLLKYGRRALCKDVLIFKSKRCFLGGLEAAYIQLGTKALPPTCLSGFQATSMFPLQAGLTGQSTFSFVSHHVRFSPTSSYTKMLADASNQTAMICDVTARRSWLVPKLSLLIYMAHVWVKDNGPGNLAPLADPYENGKTLMGQLIDKGDTVIGGHNGDALYLRNLLLGFNINLLATTGSTEKSAGNHIFGFELIDVVMEPGRGTVMKKLKLGRCSSWLSLANFADAILLCSDLGPAIAPTDARLRNCPTCSFLPAGRDYLAAHISCLDVLAHRSNARVSSAPQIVLPGNYTWTLGGYPFPRCKHNDTTNQSCWPWPTQLQRFNGKSLFQAMLDFGKGSQGAIRPAPVMPPDGAIVFGSG</sequence>
<comment type="subcellular location">
    <subcellularLocation>
        <location evidence="1">Membrane</location>
        <topology evidence="1">Multi-pass membrane protein</topology>
    </subcellularLocation>
</comment>
<keyword evidence="10" id="KW-1185">Reference proteome</keyword>
<evidence type="ECO:0000313" key="10">
    <source>
        <dbReference type="Proteomes" id="UP000800036"/>
    </source>
</evidence>
<dbReference type="GO" id="GO:0016020">
    <property type="term" value="C:membrane"/>
    <property type="evidence" value="ECO:0007669"/>
    <property type="project" value="UniProtKB-SubCell"/>
</dbReference>
<evidence type="ECO:0000256" key="4">
    <source>
        <dbReference type="ARBA" id="ARBA00023136"/>
    </source>
</evidence>
<keyword evidence="4 5" id="KW-0472">Membrane</keyword>